<dbReference type="EMBL" id="JAVDYJ010000001">
    <property type="protein sequence ID" value="MDR7347967.1"/>
    <property type="molecule type" value="Genomic_DNA"/>
</dbReference>
<dbReference type="PROSITE" id="PS50850">
    <property type="entry name" value="MFS"/>
    <property type="match status" value="1"/>
</dbReference>
<evidence type="ECO:0000256" key="3">
    <source>
        <dbReference type="ARBA" id="ARBA00022692"/>
    </source>
</evidence>
<organism evidence="8 9">
    <name type="scientific">Enteractinococcus fodinae</name>
    <dbReference type="NCBI Taxonomy" id="684663"/>
    <lineage>
        <taxon>Bacteria</taxon>
        <taxon>Bacillati</taxon>
        <taxon>Actinomycetota</taxon>
        <taxon>Actinomycetes</taxon>
        <taxon>Micrococcales</taxon>
        <taxon>Micrococcaceae</taxon>
    </lineage>
</organism>
<dbReference type="InterPro" id="IPR052983">
    <property type="entry name" value="MFS_Riboflavin_Transporter"/>
</dbReference>
<evidence type="ECO:0000256" key="6">
    <source>
        <dbReference type="SAM" id="Phobius"/>
    </source>
</evidence>
<reference evidence="8 9" key="1">
    <citation type="submission" date="2023-07" db="EMBL/GenBank/DDBJ databases">
        <title>Sequencing the genomes of 1000 actinobacteria strains.</title>
        <authorList>
            <person name="Klenk H.-P."/>
        </authorList>
    </citation>
    <scope>NUCLEOTIDE SEQUENCE [LARGE SCALE GENOMIC DNA]</scope>
    <source>
        <strain evidence="8 9">DSM 22966</strain>
    </source>
</reference>
<evidence type="ECO:0000313" key="8">
    <source>
        <dbReference type="EMBL" id="MDR7347967.1"/>
    </source>
</evidence>
<keyword evidence="5 6" id="KW-0472">Membrane</keyword>
<keyword evidence="9" id="KW-1185">Reference proteome</keyword>
<dbReference type="Proteomes" id="UP001183794">
    <property type="component" value="Unassembled WGS sequence"/>
</dbReference>
<dbReference type="Pfam" id="PF07690">
    <property type="entry name" value="MFS_1"/>
    <property type="match status" value="1"/>
</dbReference>
<name>A0ABU2B2Z4_9MICC</name>
<evidence type="ECO:0000256" key="2">
    <source>
        <dbReference type="ARBA" id="ARBA00022448"/>
    </source>
</evidence>
<feature type="transmembrane region" description="Helical" evidence="6">
    <location>
        <begin position="162"/>
        <end position="184"/>
    </location>
</feature>
<dbReference type="Gene3D" id="1.20.1250.20">
    <property type="entry name" value="MFS general substrate transporter like domains"/>
    <property type="match status" value="1"/>
</dbReference>
<evidence type="ECO:0000256" key="1">
    <source>
        <dbReference type="ARBA" id="ARBA00004651"/>
    </source>
</evidence>
<evidence type="ECO:0000259" key="7">
    <source>
        <dbReference type="PROSITE" id="PS50850"/>
    </source>
</evidence>
<feature type="transmembrane region" description="Helical" evidence="6">
    <location>
        <begin position="7"/>
        <end position="27"/>
    </location>
</feature>
<accession>A0ABU2B2Z4</accession>
<dbReference type="InterPro" id="IPR036259">
    <property type="entry name" value="MFS_trans_sf"/>
</dbReference>
<comment type="caution">
    <text evidence="8">The sequence shown here is derived from an EMBL/GenBank/DDBJ whole genome shotgun (WGS) entry which is preliminary data.</text>
</comment>
<feature type="transmembrane region" description="Helical" evidence="6">
    <location>
        <begin position="370"/>
        <end position="389"/>
    </location>
</feature>
<keyword evidence="2" id="KW-0813">Transport</keyword>
<feature type="domain" description="Major facilitator superfamily (MFS) profile" evidence="7">
    <location>
        <begin position="1"/>
        <end position="391"/>
    </location>
</feature>
<feature type="transmembrane region" description="Helical" evidence="6">
    <location>
        <begin position="217"/>
        <end position="242"/>
    </location>
</feature>
<keyword evidence="4 6" id="KW-1133">Transmembrane helix</keyword>
<feature type="transmembrane region" description="Helical" evidence="6">
    <location>
        <begin position="282"/>
        <end position="299"/>
    </location>
</feature>
<keyword evidence="3 6" id="KW-0812">Transmembrane</keyword>
<dbReference type="SUPFAM" id="SSF103473">
    <property type="entry name" value="MFS general substrate transporter"/>
    <property type="match status" value="1"/>
</dbReference>
<feature type="transmembrane region" description="Helical" evidence="6">
    <location>
        <begin position="98"/>
        <end position="122"/>
    </location>
</feature>
<dbReference type="InterPro" id="IPR020846">
    <property type="entry name" value="MFS_dom"/>
</dbReference>
<protein>
    <submittedName>
        <fullName evidence="8">MFS family permease</fullName>
    </submittedName>
</protein>
<evidence type="ECO:0000313" key="9">
    <source>
        <dbReference type="Proteomes" id="UP001183794"/>
    </source>
</evidence>
<comment type="subcellular location">
    <subcellularLocation>
        <location evidence="1">Cell membrane</location>
        <topology evidence="1">Multi-pass membrane protein</topology>
    </subcellularLocation>
</comment>
<dbReference type="PANTHER" id="PTHR43385:SF1">
    <property type="entry name" value="RIBOFLAVIN TRANSPORTER RIBJ"/>
    <property type="match status" value="1"/>
</dbReference>
<dbReference type="CDD" id="cd17355">
    <property type="entry name" value="MFS_YcxA_like"/>
    <property type="match status" value="1"/>
</dbReference>
<feature type="transmembrane region" description="Helical" evidence="6">
    <location>
        <begin position="39"/>
        <end position="63"/>
    </location>
</feature>
<evidence type="ECO:0000256" key="4">
    <source>
        <dbReference type="ARBA" id="ARBA00022989"/>
    </source>
</evidence>
<evidence type="ECO:0000256" key="5">
    <source>
        <dbReference type="ARBA" id="ARBA00023136"/>
    </source>
</evidence>
<dbReference type="InterPro" id="IPR011701">
    <property type="entry name" value="MFS"/>
</dbReference>
<gene>
    <name evidence="8" type="ORF">J2S62_002224</name>
</gene>
<feature type="transmembrane region" description="Helical" evidence="6">
    <location>
        <begin position="134"/>
        <end position="156"/>
    </location>
</feature>
<dbReference type="PANTHER" id="PTHR43385">
    <property type="entry name" value="RIBOFLAVIN TRANSPORTER RIBJ"/>
    <property type="match status" value="1"/>
</dbReference>
<proteinExistence type="predicted"/>
<feature type="transmembrane region" description="Helical" evidence="6">
    <location>
        <begin position="248"/>
        <end position="270"/>
    </location>
</feature>
<dbReference type="RefSeq" id="WP_310174712.1">
    <property type="nucleotide sequence ID" value="NZ_BAABHE010000002.1"/>
</dbReference>
<sequence>MTDRPRGGLAALCIAQVASWGLLYYSLPVAVPRIADDTGWSHTTITAALTIGLLVSAVAGLRVGKLLDATGPRRLMTGGSLAGVLALLLVAWSPNVFWFYVAWLVAGLAQSAVLYPPAFAVITRWYGPQRVSPLTILALVGGLASTIFAPIVAYLIEQFGWRTSYVIMAIILGVITVPLHMVFLNGQWSDAPDAKASPQDRVENTSAVRAITRSPRFILLTTVMSLAAFALFAVTINIVPLVMERGMAYSTAAIALGLLGAGQVVGRLGYGTLSRKTTPRQRTILIYGAGAISLAALAVVPEPAWLIISLAVCAGAARGCHTLLQATAASDRWGTKNFAQINATLNAPITALSALAPVTGPALAAAFGSYTLMGMTMAGLLVLVTVASAKT</sequence>
<feature type="transmembrane region" description="Helical" evidence="6">
    <location>
        <begin position="75"/>
        <end position="92"/>
    </location>
</feature>